<reference evidence="2 3" key="1">
    <citation type="submission" date="2016-07" db="EMBL/GenBank/DDBJ databases">
        <title>Pervasive Adenine N6-methylation of Active Genes in Fungi.</title>
        <authorList>
            <consortium name="DOE Joint Genome Institute"/>
            <person name="Mondo S.J."/>
            <person name="Dannebaum R.O."/>
            <person name="Kuo R.C."/>
            <person name="Labutti K."/>
            <person name="Haridas S."/>
            <person name="Kuo A."/>
            <person name="Salamov A."/>
            <person name="Ahrendt S.R."/>
            <person name="Lipzen A."/>
            <person name="Sullivan W."/>
            <person name="Andreopoulos W.B."/>
            <person name="Clum A."/>
            <person name="Lindquist E."/>
            <person name="Daum C."/>
            <person name="Ramamoorthy G.K."/>
            <person name="Gryganskyi A."/>
            <person name="Culley D."/>
            <person name="Magnuson J.K."/>
            <person name="James T.Y."/>
            <person name="O'Malley M.A."/>
            <person name="Stajich J.E."/>
            <person name="Spatafora J.W."/>
            <person name="Visel A."/>
            <person name="Grigoriev I.V."/>
        </authorList>
    </citation>
    <scope>NUCLEOTIDE SEQUENCE [LARGE SCALE GENOMIC DNA]</scope>
    <source>
        <strain evidence="2 3">NRRL 1336</strain>
    </source>
</reference>
<gene>
    <name evidence="2" type="ORF">BCR42DRAFT_401968</name>
</gene>
<evidence type="ECO:0000313" key="3">
    <source>
        <dbReference type="Proteomes" id="UP000193560"/>
    </source>
</evidence>
<dbReference type="AlphaFoldDB" id="A0A1X2IXC4"/>
<dbReference type="EMBL" id="MCGE01000002">
    <property type="protein sequence ID" value="ORZ23979.1"/>
    <property type="molecule type" value="Genomic_DNA"/>
</dbReference>
<evidence type="ECO:0000313" key="2">
    <source>
        <dbReference type="EMBL" id="ORZ23979.1"/>
    </source>
</evidence>
<sequence length="518" mass="59938">MNTVNKRKVDLWEDEWEKQADIGSSQRDPPNKAATYTAILEQQHEDLSQTCANLESTLALLTTKLNGLQSTLSEEQAKSEVRRQQHQQKLAKSIERAMTNYMQKQSGCLGTLHENQLDLDRLLYQHQILSTTLNKLEAHYEASLPSLNPIQSKELPENGLSDNKKRLQDVLRVAKLVAVHNRLEERYMKAKADTKAYQAGSQVLEKEIKKINGLPQIVPILKSTTESHLKEISNHQQCQANLPLADMIRRLGDLRIRTPLTASIQTKQNQHLHQTATRLKKIYRGLLRQRSNQQMLTYSYEVEMKHLLSYKHALLAYQLDLSKDQENGAFSHGEDSDERGEQQAVDTMGRIKELLVTYQYKQRKSNHHHQAPLDPQIDITQMTDDQVVKAIEKLVAYETQWNKQWSEDVNDNLDAIHLLDKSKQDLARTLFGDSATRQTLNIKPKAYDDMQWMLETMVNDLRNQADQLENESKVDDQLFRERRSFVSLFFTDPFTFESKMDEHLDSLAPRDSIFDSLY</sequence>
<dbReference type="OrthoDB" id="2420495at2759"/>
<organism evidence="2 3">
    <name type="scientific">Absidia repens</name>
    <dbReference type="NCBI Taxonomy" id="90262"/>
    <lineage>
        <taxon>Eukaryota</taxon>
        <taxon>Fungi</taxon>
        <taxon>Fungi incertae sedis</taxon>
        <taxon>Mucoromycota</taxon>
        <taxon>Mucoromycotina</taxon>
        <taxon>Mucoromycetes</taxon>
        <taxon>Mucorales</taxon>
        <taxon>Cunninghamellaceae</taxon>
        <taxon>Absidia</taxon>
    </lineage>
</organism>
<accession>A0A1X2IXC4</accession>
<protein>
    <submittedName>
        <fullName evidence="2">Uncharacterized protein</fullName>
    </submittedName>
</protein>
<proteinExistence type="predicted"/>
<feature type="coiled-coil region" evidence="1">
    <location>
        <begin position="451"/>
        <end position="478"/>
    </location>
</feature>
<feature type="coiled-coil region" evidence="1">
    <location>
        <begin position="37"/>
        <end position="78"/>
    </location>
</feature>
<evidence type="ECO:0000256" key="1">
    <source>
        <dbReference type="SAM" id="Coils"/>
    </source>
</evidence>
<dbReference type="Proteomes" id="UP000193560">
    <property type="component" value="Unassembled WGS sequence"/>
</dbReference>
<keyword evidence="3" id="KW-1185">Reference proteome</keyword>
<comment type="caution">
    <text evidence="2">The sequence shown here is derived from an EMBL/GenBank/DDBJ whole genome shotgun (WGS) entry which is preliminary data.</text>
</comment>
<keyword evidence="1" id="KW-0175">Coiled coil</keyword>
<name>A0A1X2IXC4_9FUNG</name>